<gene>
    <name evidence="2" type="ORF">E4K65_31580</name>
</gene>
<organism evidence="2 3">
    <name type="scientific">Bradyrhizobium niftali</name>
    <dbReference type="NCBI Taxonomy" id="2560055"/>
    <lineage>
        <taxon>Bacteria</taxon>
        <taxon>Pseudomonadati</taxon>
        <taxon>Pseudomonadota</taxon>
        <taxon>Alphaproteobacteria</taxon>
        <taxon>Hyphomicrobiales</taxon>
        <taxon>Nitrobacteraceae</taxon>
        <taxon>Bradyrhizobium</taxon>
    </lineage>
</organism>
<sequence length="89" mass="9159">MGIGGWLVLAALLTLFVGTVYVSYLGWTSAAGTDVPASGYIALVIGVICSLAVGFGLMALVFYSSRAGYDEPARLVQKDDAPSDGRTPG</sequence>
<comment type="caution">
    <text evidence="2">The sequence shown here is derived from an EMBL/GenBank/DDBJ whole genome shotgun (WGS) entry which is preliminary data.</text>
</comment>
<feature type="transmembrane region" description="Helical" evidence="1">
    <location>
        <begin position="39"/>
        <end position="63"/>
    </location>
</feature>
<evidence type="ECO:0000313" key="3">
    <source>
        <dbReference type="Proteomes" id="UP000297966"/>
    </source>
</evidence>
<keyword evidence="1" id="KW-0812">Transmembrane</keyword>
<evidence type="ECO:0000313" key="2">
    <source>
        <dbReference type="EMBL" id="TFV43744.1"/>
    </source>
</evidence>
<protein>
    <submittedName>
        <fullName evidence="2">Uncharacterized protein</fullName>
    </submittedName>
</protein>
<dbReference type="Proteomes" id="UP000297966">
    <property type="component" value="Unassembled WGS sequence"/>
</dbReference>
<keyword evidence="3" id="KW-1185">Reference proteome</keyword>
<keyword evidence="1" id="KW-0472">Membrane</keyword>
<reference evidence="2 3" key="1">
    <citation type="submission" date="2019-03" db="EMBL/GenBank/DDBJ databases">
        <title>Bradyrhizobium diversity isolated from nodules of Chamaecrista fasciculata.</title>
        <authorList>
            <person name="Klepa M.S."/>
            <person name="Urquiaga M.O."/>
            <person name="Hungria M."/>
            <person name="Delamuta J.R."/>
        </authorList>
    </citation>
    <scope>NUCLEOTIDE SEQUENCE [LARGE SCALE GENOMIC DNA]</scope>
    <source>
        <strain evidence="2 3">CNPSo 3448</strain>
    </source>
</reference>
<keyword evidence="1" id="KW-1133">Transmembrane helix</keyword>
<dbReference type="OrthoDB" id="7632567at2"/>
<name>A0A4Y9LMQ9_9BRAD</name>
<evidence type="ECO:0000256" key="1">
    <source>
        <dbReference type="SAM" id="Phobius"/>
    </source>
</evidence>
<dbReference type="AlphaFoldDB" id="A0A4Y9LMQ9"/>
<dbReference type="EMBL" id="SPQT01000022">
    <property type="protein sequence ID" value="TFV43744.1"/>
    <property type="molecule type" value="Genomic_DNA"/>
</dbReference>
<feature type="transmembrane region" description="Helical" evidence="1">
    <location>
        <begin position="7"/>
        <end position="27"/>
    </location>
</feature>
<accession>A0A4Y9LMQ9</accession>
<proteinExistence type="predicted"/>